<dbReference type="Gene3D" id="1.20.58.80">
    <property type="entry name" value="Phosphotransferase system, lactose/cellobiose-type IIA subunit"/>
    <property type="match status" value="1"/>
</dbReference>
<dbReference type="GO" id="GO:0071108">
    <property type="term" value="P:protein K48-linked deubiquitination"/>
    <property type="evidence" value="ECO:0007669"/>
    <property type="project" value="TreeGrafter"/>
</dbReference>
<protein>
    <recommendedName>
        <fullName evidence="1">USP8 dimerisation domain-containing protein</fullName>
    </recommendedName>
</protein>
<dbReference type="InterPro" id="IPR015063">
    <property type="entry name" value="USP8_dimer"/>
</dbReference>
<dbReference type="GO" id="GO:0016020">
    <property type="term" value="C:membrane"/>
    <property type="evidence" value="ECO:0007669"/>
    <property type="project" value="TreeGrafter"/>
</dbReference>
<evidence type="ECO:0000313" key="2">
    <source>
        <dbReference type="EMBL" id="MBX29276.1"/>
    </source>
</evidence>
<evidence type="ECO:0000259" key="1">
    <source>
        <dbReference type="Pfam" id="PF08969"/>
    </source>
</evidence>
<sequence>MRINVNTAARKIEVDNRIPLRNYYRIADNLLRQASVHREEKNVIDLYIILLRFSRYTK</sequence>
<dbReference type="GO" id="GO:0005768">
    <property type="term" value="C:endosome"/>
    <property type="evidence" value="ECO:0007669"/>
    <property type="project" value="TreeGrafter"/>
</dbReference>
<proteinExistence type="predicted"/>
<organism evidence="2">
    <name type="scientific">Rhizophora mucronata</name>
    <name type="common">Asiatic mangrove</name>
    <dbReference type="NCBI Taxonomy" id="61149"/>
    <lineage>
        <taxon>Eukaryota</taxon>
        <taxon>Viridiplantae</taxon>
        <taxon>Streptophyta</taxon>
        <taxon>Embryophyta</taxon>
        <taxon>Tracheophyta</taxon>
        <taxon>Spermatophyta</taxon>
        <taxon>Magnoliopsida</taxon>
        <taxon>eudicotyledons</taxon>
        <taxon>Gunneridae</taxon>
        <taxon>Pentapetalae</taxon>
        <taxon>rosids</taxon>
        <taxon>fabids</taxon>
        <taxon>Malpighiales</taxon>
        <taxon>Rhizophoraceae</taxon>
        <taxon>Rhizophora</taxon>
    </lineage>
</organism>
<dbReference type="Pfam" id="PF08969">
    <property type="entry name" value="USP8_dimer"/>
    <property type="match status" value="1"/>
</dbReference>
<dbReference type="PANTHER" id="PTHR12947">
    <property type="entry name" value="AMSH-LIKE PROTEASE"/>
    <property type="match status" value="1"/>
</dbReference>
<feature type="domain" description="USP8 dimerisation" evidence="1">
    <location>
        <begin position="7"/>
        <end position="54"/>
    </location>
</feature>
<reference evidence="2" key="1">
    <citation type="submission" date="2018-02" db="EMBL/GenBank/DDBJ databases">
        <title>Rhizophora mucronata_Transcriptome.</title>
        <authorList>
            <person name="Meera S.P."/>
            <person name="Sreeshan A."/>
            <person name="Augustine A."/>
        </authorList>
    </citation>
    <scope>NUCLEOTIDE SEQUENCE</scope>
    <source>
        <tissue evidence="2">Leaf</tissue>
    </source>
</reference>
<dbReference type="EMBL" id="GGEC01048792">
    <property type="protein sequence ID" value="MBX29276.1"/>
    <property type="molecule type" value="Transcribed_RNA"/>
</dbReference>
<dbReference type="GO" id="GO:0070536">
    <property type="term" value="P:protein K63-linked deubiquitination"/>
    <property type="evidence" value="ECO:0007669"/>
    <property type="project" value="TreeGrafter"/>
</dbReference>
<dbReference type="PANTHER" id="PTHR12947:SF18">
    <property type="entry name" value="AMSH-LIKE UBIQUITIN THIOESTERASE 3"/>
    <property type="match status" value="1"/>
</dbReference>
<dbReference type="AlphaFoldDB" id="A0A2P2MGB4"/>
<accession>A0A2P2MGB4</accession>
<name>A0A2P2MGB4_RHIMU</name>